<reference evidence="1 2" key="1">
    <citation type="submission" date="2016-10" db="EMBL/GenBank/DDBJ databases">
        <authorList>
            <person name="de Groot N.N."/>
        </authorList>
    </citation>
    <scope>NUCLEOTIDE SEQUENCE [LARGE SCALE GENOMIC DNA]</scope>
    <source>
        <strain evidence="1 2">DSM 21035</strain>
    </source>
</reference>
<evidence type="ECO:0000313" key="1">
    <source>
        <dbReference type="EMBL" id="SEQ03059.1"/>
    </source>
</evidence>
<evidence type="ECO:0000313" key="2">
    <source>
        <dbReference type="Proteomes" id="UP000198999"/>
    </source>
</evidence>
<dbReference type="STRING" id="419940.SAMN05421824_0971"/>
<sequence length="254" mass="29006">MEIFNWNPDFELLEIFPERIYEDLTLLYHGTSVLYSDEIEQNGFQINHSPFSTESLGEILDVLADLGEPSNFNRNNPFQTNFNSAGAIDHFLFHLPTHPISFTASGISALNYANGQSKGGQIVGKISRALAQIEEFIDLIPIRDIRKENLINRYNNIFNLKDSCDEIQNNPGVVYAIKPTRELLENLRYDHDVIFSDANISYESIIAKVEIDFDAMLPENLQDLANTKVRSHFNNPRSIGNFLIKKHLNSDQEE</sequence>
<organism evidence="1 2">
    <name type="scientific">Hyunsoonleella jejuensis</name>
    <dbReference type="NCBI Taxonomy" id="419940"/>
    <lineage>
        <taxon>Bacteria</taxon>
        <taxon>Pseudomonadati</taxon>
        <taxon>Bacteroidota</taxon>
        <taxon>Flavobacteriia</taxon>
        <taxon>Flavobacteriales</taxon>
        <taxon>Flavobacteriaceae</taxon>
    </lineage>
</organism>
<dbReference type="Proteomes" id="UP000198999">
    <property type="component" value="Unassembled WGS sequence"/>
</dbReference>
<proteinExistence type="predicted"/>
<name>A0A1H9CPG3_9FLAO</name>
<keyword evidence="2" id="KW-1185">Reference proteome</keyword>
<accession>A0A1H9CPG3</accession>
<protein>
    <submittedName>
        <fullName evidence="1">Uncharacterized protein</fullName>
    </submittedName>
</protein>
<dbReference type="AlphaFoldDB" id="A0A1H9CPG3"/>
<gene>
    <name evidence="1" type="ORF">SAMN05421824_0971</name>
</gene>
<dbReference type="OrthoDB" id="9915196at2"/>
<dbReference type="RefSeq" id="WP_092576219.1">
    <property type="nucleotide sequence ID" value="NZ_FOFN01000001.1"/>
</dbReference>
<dbReference type="EMBL" id="FOFN01000001">
    <property type="protein sequence ID" value="SEQ03059.1"/>
    <property type="molecule type" value="Genomic_DNA"/>
</dbReference>